<sequence length="623" mass="70385">MARQLFTPPITNPRFDPNQSIRESYKNTTSSMQFQPILHEDQSGDEKSSCDIDEKSACSETPDGTKSPTLTKQEIDDALNGVSNLPPELSRLIDIFIDDLKQPKYVRPLSVLQLSSLFQSFYIKFDKASFQHVSSMTNNGNYSTNGSPSSFLAAKETLSSGLSGIFARSRSSSGNSIMRPRRSSSLFSNESTSNSNNVTQMLSPEEIKRQLRINELNNMRIEKYMEFCERDVFKKILIVGTSVSSPNKLKNFKTHQLQTFKVGNLFRNSTEFTEYNKLLNDKILCLSKLSIMNKINLIKFLSLNKGIDPEPKFEEIKEILFEFTYHSISPCEKIKALLKLHEIMTYSQEMSNDDYLSLLIYYIITIVPRDIFLNAEFIRLFRYKKKLVETESFALTNLEAALVFVEGLTKNDFSNEMQDKLTESEGKILECSISSKVALPSNNGVMHKTNGNGSGNMGEIVTPTIQRPDVTRSNSYDGFRTVFDSSLKNIIGKIRSYTPPHPNAVGGNTVHNSNSNSNNNNNNNNNLNIPRSSSQLSIELINRDTLEISRDVSTSSSSQSSASLERGNREFTGDLTVGANASVNSIEKKELQKSWKKYKGYKFEDLTICELKDLFEIYQKMVQ</sequence>
<dbReference type="Pfam" id="PF02204">
    <property type="entry name" value="VPS9"/>
    <property type="match status" value="1"/>
</dbReference>
<feature type="compositionally biased region" description="Polar residues" evidence="1">
    <location>
        <begin position="58"/>
        <end position="69"/>
    </location>
</feature>
<protein>
    <submittedName>
        <fullName evidence="3">Guanine nucleotide exchange factor muk1</fullName>
    </submittedName>
</protein>
<gene>
    <name evidence="3" type="primary">MUK1_3</name>
    <name evidence="3" type="ORF">GRS66_011074</name>
</gene>
<feature type="region of interest" description="Disordered" evidence="1">
    <location>
        <begin position="1"/>
        <end position="69"/>
    </location>
</feature>
<feature type="compositionally biased region" description="Low complexity" evidence="1">
    <location>
        <begin position="512"/>
        <end position="528"/>
    </location>
</feature>
<feature type="compositionally biased region" description="Basic and acidic residues" evidence="1">
    <location>
        <begin position="38"/>
        <end position="57"/>
    </location>
</feature>
<dbReference type="SMART" id="SM00167">
    <property type="entry name" value="VPS9"/>
    <property type="match status" value="1"/>
</dbReference>
<keyword evidence="4" id="KW-1185">Reference proteome</keyword>
<feature type="compositionally biased region" description="Polar residues" evidence="1">
    <location>
        <begin position="17"/>
        <end position="34"/>
    </location>
</feature>
<dbReference type="InterPro" id="IPR037191">
    <property type="entry name" value="VPS9_dom_sf"/>
</dbReference>
<organism evidence="3 4">
    <name type="scientific">Saccharomyces pastorianus</name>
    <name type="common">Lager yeast</name>
    <name type="synonym">Saccharomyces cerevisiae x Saccharomyces eubayanus</name>
    <dbReference type="NCBI Taxonomy" id="27292"/>
    <lineage>
        <taxon>Eukaryota</taxon>
        <taxon>Fungi</taxon>
        <taxon>Dikarya</taxon>
        <taxon>Ascomycota</taxon>
        <taxon>Saccharomycotina</taxon>
        <taxon>Saccharomycetes</taxon>
        <taxon>Saccharomycetales</taxon>
        <taxon>Saccharomycetaceae</taxon>
        <taxon>Saccharomyces</taxon>
    </lineage>
</organism>
<dbReference type="InterPro" id="IPR003123">
    <property type="entry name" value="VPS9"/>
</dbReference>
<evidence type="ECO:0000313" key="3">
    <source>
        <dbReference type="EMBL" id="QID88363.1"/>
    </source>
</evidence>
<dbReference type="Proteomes" id="UP000501346">
    <property type="component" value="Chromosome SeXVI"/>
</dbReference>
<dbReference type="Gene3D" id="1.20.1050.80">
    <property type="entry name" value="VPS9 domain"/>
    <property type="match status" value="1"/>
</dbReference>
<dbReference type="OrthoDB" id="10264848at2759"/>
<feature type="domain" description="VPS9" evidence="2">
    <location>
        <begin position="273"/>
        <end position="414"/>
    </location>
</feature>
<evidence type="ECO:0000256" key="1">
    <source>
        <dbReference type="SAM" id="MobiDB-lite"/>
    </source>
</evidence>
<accession>A0A6C1EHQ7</accession>
<dbReference type="EMBL" id="CP049013">
    <property type="protein sequence ID" value="QID88363.1"/>
    <property type="molecule type" value="Genomic_DNA"/>
</dbReference>
<reference evidence="3 4" key="1">
    <citation type="journal article" date="2019" name="BMC Genomics">
        <title>Chromosome level assembly and comparative genome analysis confirm lager-brewing yeasts originated from a single hybridization.</title>
        <authorList>
            <person name="Salazar A.N."/>
            <person name="Gorter de Vries A.R."/>
            <person name="van den Broek M."/>
            <person name="Brouwers N."/>
            <person name="de la Torre Cortes P."/>
            <person name="Kuijpers N.G.A."/>
            <person name="Daran J.G."/>
            <person name="Abeel T."/>
        </authorList>
    </citation>
    <scope>NUCLEOTIDE SEQUENCE [LARGE SCALE GENOMIC DNA]</scope>
    <source>
        <strain evidence="3 4">CBS 1483</strain>
    </source>
</reference>
<dbReference type="AlphaFoldDB" id="A0A6C1EHQ7"/>
<proteinExistence type="predicted"/>
<feature type="region of interest" description="Disordered" evidence="1">
    <location>
        <begin position="498"/>
        <end position="530"/>
    </location>
</feature>
<feature type="region of interest" description="Disordered" evidence="1">
    <location>
        <begin position="169"/>
        <end position="199"/>
    </location>
</feature>
<dbReference type="SUPFAM" id="SSF109993">
    <property type="entry name" value="VPS9 domain"/>
    <property type="match status" value="1"/>
</dbReference>
<feature type="compositionally biased region" description="Low complexity" evidence="1">
    <location>
        <begin position="183"/>
        <end position="197"/>
    </location>
</feature>
<evidence type="ECO:0000313" key="4">
    <source>
        <dbReference type="Proteomes" id="UP000501346"/>
    </source>
</evidence>
<dbReference type="PROSITE" id="PS51205">
    <property type="entry name" value="VPS9"/>
    <property type="match status" value="1"/>
</dbReference>
<evidence type="ECO:0000259" key="2">
    <source>
        <dbReference type="PROSITE" id="PS51205"/>
    </source>
</evidence>
<name>A0A6C1EHQ7_SACPS</name>